<gene>
    <name evidence="7" type="ORF">niasHT_032121</name>
</gene>
<evidence type="ECO:0000313" key="8">
    <source>
        <dbReference type="Proteomes" id="UP001620626"/>
    </source>
</evidence>
<comment type="caution">
    <text evidence="7">The sequence shown here is derived from an EMBL/GenBank/DDBJ whole genome shotgun (WGS) entry which is preliminary data.</text>
</comment>
<proteinExistence type="predicted"/>
<keyword evidence="1 3" id="KW-0479">Metal-binding</keyword>
<evidence type="ECO:0000256" key="4">
    <source>
        <dbReference type="SAM" id="Coils"/>
    </source>
</evidence>
<keyword evidence="4" id="KW-0175">Coiled coil</keyword>
<dbReference type="CDD" id="cd16454">
    <property type="entry name" value="RING-H2_PA-TM-RING"/>
    <property type="match status" value="1"/>
</dbReference>
<keyword evidence="2" id="KW-0862">Zinc</keyword>
<keyword evidence="8" id="KW-1185">Reference proteome</keyword>
<protein>
    <recommendedName>
        <fullName evidence="6">RING-type domain-containing protein</fullName>
    </recommendedName>
</protein>
<evidence type="ECO:0000256" key="2">
    <source>
        <dbReference type="ARBA" id="ARBA00022833"/>
    </source>
</evidence>
<feature type="coiled-coil region" evidence="4">
    <location>
        <begin position="61"/>
        <end position="90"/>
    </location>
</feature>
<organism evidence="7 8">
    <name type="scientific">Heterodera trifolii</name>
    <dbReference type="NCBI Taxonomy" id="157864"/>
    <lineage>
        <taxon>Eukaryota</taxon>
        <taxon>Metazoa</taxon>
        <taxon>Ecdysozoa</taxon>
        <taxon>Nematoda</taxon>
        <taxon>Chromadorea</taxon>
        <taxon>Rhabditida</taxon>
        <taxon>Tylenchina</taxon>
        <taxon>Tylenchomorpha</taxon>
        <taxon>Tylenchoidea</taxon>
        <taxon>Heteroderidae</taxon>
        <taxon>Heteroderinae</taxon>
        <taxon>Heterodera</taxon>
    </lineage>
</organism>
<dbReference type="EMBL" id="JBICBT010001406">
    <property type="protein sequence ID" value="KAL3068705.1"/>
    <property type="molecule type" value="Genomic_DNA"/>
</dbReference>
<keyword evidence="5" id="KW-1133">Transmembrane helix</keyword>
<feature type="transmembrane region" description="Helical" evidence="5">
    <location>
        <begin position="355"/>
        <end position="375"/>
    </location>
</feature>
<sequence length="522" mass="58814">MVVFVGLQPRHVYVAFSIVFVQLFLPMVCHRRLFVDAGKANSGDNGTGPKATDDNDNLLQAAKQETLAELMEQEMKRDQKEEEAEGSRRQTLADFLAMGHNLCAAPPQETLAQLMATDRQREEEEKNANPAKCVTLAQLLKIEQEEFDQFVTDLSENEQIIGTVFKPKTAGGGGTIKELKGKLVRTFSKRKSVKEKKNNDERMNFGEKYEHFLSIKENDPALSQVIEKLQSYSKKVVAEAGKSMDEMMKKYLKFAIKFMAKRQRISEQKLKPQGIGKLEALKGLIKFYVHEKCEKEQPKDGQQQSKSKWERLLPLLTTVVEDEENGTNANFALEFDTKKKKKKSGGGRRRKKRELAAFAVALCVALALAILLLALNCKSVGLCLANCSGAQTQRQHTNENEAAVGVEATEEARVTTLFELLQNDAVGHFSHFLAEPMSKITNGEEEMHDCAICLAEIEAEQMVVQLSCKHFYHVECLKTWFTGHSTCPICRTEFARRANEWAQMHAQSPVIRPMDLLPRTIV</sequence>
<dbReference type="PROSITE" id="PS50089">
    <property type="entry name" value="ZF_RING_2"/>
    <property type="match status" value="1"/>
</dbReference>
<evidence type="ECO:0000256" key="1">
    <source>
        <dbReference type="ARBA" id="ARBA00022771"/>
    </source>
</evidence>
<dbReference type="InterPro" id="IPR013083">
    <property type="entry name" value="Znf_RING/FYVE/PHD"/>
</dbReference>
<evidence type="ECO:0000256" key="3">
    <source>
        <dbReference type="PROSITE-ProRule" id="PRU00175"/>
    </source>
</evidence>
<dbReference type="InterPro" id="IPR001841">
    <property type="entry name" value="Znf_RING"/>
</dbReference>
<dbReference type="SUPFAM" id="SSF57850">
    <property type="entry name" value="RING/U-box"/>
    <property type="match status" value="1"/>
</dbReference>
<dbReference type="Pfam" id="PF13639">
    <property type="entry name" value="zf-RING_2"/>
    <property type="match status" value="1"/>
</dbReference>
<dbReference type="AlphaFoldDB" id="A0ABD2HTK6"/>
<evidence type="ECO:0000256" key="5">
    <source>
        <dbReference type="SAM" id="Phobius"/>
    </source>
</evidence>
<dbReference type="Proteomes" id="UP001620626">
    <property type="component" value="Unassembled WGS sequence"/>
</dbReference>
<evidence type="ECO:0000259" key="6">
    <source>
        <dbReference type="PROSITE" id="PS50089"/>
    </source>
</evidence>
<dbReference type="PANTHER" id="PTHR45676">
    <property type="entry name" value="RING-H2 FINGER PROTEIN ATL51-RELATED"/>
    <property type="match status" value="1"/>
</dbReference>
<reference evidence="7 8" key="1">
    <citation type="submission" date="2024-10" db="EMBL/GenBank/DDBJ databases">
        <authorList>
            <person name="Kim D."/>
        </authorList>
    </citation>
    <scope>NUCLEOTIDE SEQUENCE [LARGE SCALE GENOMIC DNA]</scope>
    <source>
        <strain evidence="7">BH-2024</strain>
    </source>
</reference>
<name>A0ABD2HTK6_9BILA</name>
<evidence type="ECO:0000313" key="7">
    <source>
        <dbReference type="EMBL" id="KAL3068705.1"/>
    </source>
</evidence>
<keyword evidence="1 3" id="KW-0863">Zinc-finger</keyword>
<keyword evidence="5" id="KW-0812">Transmembrane</keyword>
<dbReference type="Gene3D" id="3.30.40.10">
    <property type="entry name" value="Zinc/RING finger domain, C3HC4 (zinc finger)"/>
    <property type="match status" value="1"/>
</dbReference>
<dbReference type="GO" id="GO:0008270">
    <property type="term" value="F:zinc ion binding"/>
    <property type="evidence" value="ECO:0007669"/>
    <property type="project" value="UniProtKB-KW"/>
</dbReference>
<feature type="domain" description="RING-type" evidence="6">
    <location>
        <begin position="450"/>
        <end position="491"/>
    </location>
</feature>
<accession>A0ABD2HTK6</accession>
<dbReference type="PANTHER" id="PTHR45676:SF41">
    <property type="entry name" value="RING-H2 FINGER PROTEIN ATL66"/>
    <property type="match status" value="1"/>
</dbReference>
<dbReference type="SMART" id="SM00184">
    <property type="entry name" value="RING"/>
    <property type="match status" value="1"/>
</dbReference>
<keyword evidence="5" id="KW-0472">Membrane</keyword>